<dbReference type="SMART" id="SM01043">
    <property type="entry name" value="BTAD"/>
    <property type="match status" value="1"/>
</dbReference>
<dbReference type="SMART" id="SM00862">
    <property type="entry name" value="Trans_reg_C"/>
    <property type="match status" value="1"/>
</dbReference>
<dbReference type="RefSeq" id="WP_209642407.1">
    <property type="nucleotide sequence ID" value="NZ_JAGINW010000001.1"/>
</dbReference>
<evidence type="ECO:0000259" key="7">
    <source>
        <dbReference type="PROSITE" id="PS51755"/>
    </source>
</evidence>
<accession>A0ABS4TL96</accession>
<dbReference type="InterPro" id="IPR019734">
    <property type="entry name" value="TPR_rpt"/>
</dbReference>
<evidence type="ECO:0000256" key="5">
    <source>
        <dbReference type="PROSITE-ProRule" id="PRU00339"/>
    </source>
</evidence>
<feature type="repeat" description="TPR" evidence="5">
    <location>
        <begin position="607"/>
        <end position="640"/>
    </location>
</feature>
<dbReference type="Pfam" id="PF03704">
    <property type="entry name" value="BTAD"/>
    <property type="match status" value="1"/>
</dbReference>
<dbReference type="InterPro" id="IPR016032">
    <property type="entry name" value="Sig_transdc_resp-reg_C-effctor"/>
</dbReference>
<dbReference type="InterPro" id="IPR001867">
    <property type="entry name" value="OmpR/PhoB-type_DNA-bd"/>
</dbReference>
<organism evidence="8 9">
    <name type="scientific">Kibdelosporangium banguiense</name>
    <dbReference type="NCBI Taxonomy" id="1365924"/>
    <lineage>
        <taxon>Bacteria</taxon>
        <taxon>Bacillati</taxon>
        <taxon>Actinomycetota</taxon>
        <taxon>Actinomycetes</taxon>
        <taxon>Pseudonocardiales</taxon>
        <taxon>Pseudonocardiaceae</taxon>
        <taxon>Kibdelosporangium</taxon>
    </lineage>
</organism>
<dbReference type="Gene3D" id="1.25.40.10">
    <property type="entry name" value="Tetratricopeptide repeat domain"/>
    <property type="match status" value="2"/>
</dbReference>
<dbReference type="InterPro" id="IPR005158">
    <property type="entry name" value="BTAD"/>
</dbReference>
<dbReference type="PANTHER" id="PTHR35807:SF1">
    <property type="entry name" value="TRANSCRIPTIONAL REGULATOR REDD"/>
    <property type="match status" value="1"/>
</dbReference>
<evidence type="ECO:0000256" key="1">
    <source>
        <dbReference type="ARBA" id="ARBA00005820"/>
    </source>
</evidence>
<feature type="DNA-binding region" description="OmpR/PhoB-type" evidence="6">
    <location>
        <begin position="1"/>
        <end position="98"/>
    </location>
</feature>
<keyword evidence="5" id="KW-0802">TPR repeat</keyword>
<dbReference type="EMBL" id="JAGINW010000001">
    <property type="protein sequence ID" value="MBP2325170.1"/>
    <property type="molecule type" value="Genomic_DNA"/>
</dbReference>
<dbReference type="SUPFAM" id="SSF46894">
    <property type="entry name" value="C-terminal effector domain of the bipartite response regulators"/>
    <property type="match status" value="1"/>
</dbReference>
<dbReference type="PROSITE" id="PS50005">
    <property type="entry name" value="TPR"/>
    <property type="match status" value="1"/>
</dbReference>
<dbReference type="InterPro" id="IPR051677">
    <property type="entry name" value="AfsR-DnrI-RedD_regulator"/>
</dbReference>
<keyword evidence="2" id="KW-0805">Transcription regulation</keyword>
<name>A0ABS4TL96_9PSEU</name>
<keyword evidence="3 6" id="KW-0238">DNA-binding</keyword>
<dbReference type="InterPro" id="IPR036388">
    <property type="entry name" value="WH-like_DNA-bd_sf"/>
</dbReference>
<reference evidence="8 9" key="1">
    <citation type="submission" date="2021-03" db="EMBL/GenBank/DDBJ databases">
        <title>Sequencing the genomes of 1000 actinobacteria strains.</title>
        <authorList>
            <person name="Klenk H.-P."/>
        </authorList>
    </citation>
    <scope>NUCLEOTIDE SEQUENCE [LARGE SCALE GENOMIC DNA]</scope>
    <source>
        <strain evidence="8 9">DSM 46670</strain>
    </source>
</reference>
<protein>
    <submittedName>
        <fullName evidence="8">DNA-binding SARP family transcriptional activator/tetratricopeptide (TPR) repeat protein</fullName>
    </submittedName>
</protein>
<dbReference type="CDD" id="cd15831">
    <property type="entry name" value="BTAD"/>
    <property type="match status" value="1"/>
</dbReference>
<dbReference type="CDD" id="cd00383">
    <property type="entry name" value="trans_reg_C"/>
    <property type="match status" value="1"/>
</dbReference>
<dbReference type="InterPro" id="IPR011990">
    <property type="entry name" value="TPR-like_helical_dom_sf"/>
</dbReference>
<dbReference type="SUPFAM" id="SSF48452">
    <property type="entry name" value="TPR-like"/>
    <property type="match status" value="3"/>
</dbReference>
<evidence type="ECO:0000313" key="8">
    <source>
        <dbReference type="EMBL" id="MBP2325170.1"/>
    </source>
</evidence>
<dbReference type="Gene3D" id="1.10.10.10">
    <property type="entry name" value="Winged helix-like DNA-binding domain superfamily/Winged helix DNA-binding domain"/>
    <property type="match status" value="1"/>
</dbReference>
<dbReference type="GO" id="GO:0003677">
    <property type="term" value="F:DNA binding"/>
    <property type="evidence" value="ECO:0007669"/>
    <property type="project" value="UniProtKB-KW"/>
</dbReference>
<keyword evidence="4" id="KW-0804">Transcription</keyword>
<evidence type="ECO:0000256" key="4">
    <source>
        <dbReference type="ARBA" id="ARBA00023163"/>
    </source>
</evidence>
<gene>
    <name evidence="8" type="ORF">JOF56_005555</name>
</gene>
<proteinExistence type="inferred from homology"/>
<dbReference type="PROSITE" id="PS51755">
    <property type="entry name" value="OMPR_PHOB"/>
    <property type="match status" value="1"/>
</dbReference>
<evidence type="ECO:0000313" key="9">
    <source>
        <dbReference type="Proteomes" id="UP001519332"/>
    </source>
</evidence>
<evidence type="ECO:0000256" key="6">
    <source>
        <dbReference type="PROSITE-ProRule" id="PRU01091"/>
    </source>
</evidence>
<comment type="caution">
    <text evidence="8">The sequence shown here is derived from an EMBL/GenBank/DDBJ whole genome shotgun (WGS) entry which is preliminary data.</text>
</comment>
<dbReference type="PANTHER" id="PTHR35807">
    <property type="entry name" value="TRANSCRIPTIONAL REGULATOR REDD-RELATED"/>
    <property type="match status" value="1"/>
</dbReference>
<feature type="domain" description="OmpR/PhoB-type" evidence="7">
    <location>
        <begin position="1"/>
        <end position="98"/>
    </location>
</feature>
<dbReference type="SMART" id="SM00028">
    <property type="entry name" value="TPR"/>
    <property type="match status" value="5"/>
</dbReference>
<keyword evidence="9" id="KW-1185">Reference proteome</keyword>
<dbReference type="Pfam" id="PF00486">
    <property type="entry name" value="Trans_reg_C"/>
    <property type="match status" value="1"/>
</dbReference>
<evidence type="ECO:0000256" key="3">
    <source>
        <dbReference type="ARBA" id="ARBA00023125"/>
    </source>
</evidence>
<evidence type="ECO:0000256" key="2">
    <source>
        <dbReference type="ARBA" id="ARBA00023015"/>
    </source>
</evidence>
<sequence>MTLHVGVLGPLTVRDADHEIRVAATKQRRLLGLLALHANEVVSREEIIDLLWPGKPPRSSSELVTGYVSRLRRAGLRIDLIGPGYQLTAHTDLQAFETHVRNADLAQALECWRGPVLAELRDHPAGIAITQQRLRVAMEFADHADHALVVCHLQPLADEEPLHEGLHARLMLALAGDGRQAAALEVFTAIRSRLVSDLGIEPSAELRAAHQRVLSHESTELVTTLSNADNAIAAARAAFTLTYRTLDARTAALYQMLAVVPAPDFSPDLALSLAESQQRLDRLVTAQLLRSTPDGRFTFHGLLRVFAADLTTSPPTQVYDWCLANLCAAADALYPNDFPSPVPRPRTPASFTDAQTALTWLDTERPLLVGAVKKAPDTTAWQLAALLHGYFTIHPHIQDWETVATKALQAANDHPQARILAAQSMSDVRNRQGNLPEALGHANQALELSRSLDWLPGEINALVHLAFVQTTAGDLTQATRNAQALAALSPAAGIFVFGHIAFHRGDLEQANTHMTAATHVNTPGITVMRLVALAEIQRELGDLQEAQKHLAEAQVVARQPIQSWVRTFLLRALAELHSEKAEHIKALEYVHTAMTVAATLGDPVFECETLQSLGTVCRRRGDHREAIKYYFRALDLAHHTGRAYTQTATHLDLAAAHQSLQDHRQALSHATQAARTARHSGFTRLLTHSERLIKELTP</sequence>
<dbReference type="Pfam" id="PF13424">
    <property type="entry name" value="TPR_12"/>
    <property type="match status" value="1"/>
</dbReference>
<dbReference type="Proteomes" id="UP001519332">
    <property type="component" value="Unassembled WGS sequence"/>
</dbReference>
<comment type="similarity">
    <text evidence="1">Belongs to the AfsR/DnrI/RedD regulatory family.</text>
</comment>